<evidence type="ECO:0000256" key="1">
    <source>
        <dbReference type="ARBA" id="ARBA00004141"/>
    </source>
</evidence>
<keyword evidence="6 7" id="KW-0472">Membrane</keyword>
<comment type="subcellular location">
    <subcellularLocation>
        <location evidence="1">Membrane</location>
        <topology evidence="1">Multi-pass membrane protein</topology>
    </subcellularLocation>
</comment>
<dbReference type="Gene3D" id="1.20.1250.20">
    <property type="entry name" value="MFS general substrate transporter like domains"/>
    <property type="match status" value="1"/>
</dbReference>
<dbReference type="PANTHER" id="PTHR23500">
    <property type="entry name" value="SOLUTE CARRIER FAMILY 2, FACILITATED GLUCOSE TRANSPORTER"/>
    <property type="match status" value="1"/>
</dbReference>
<keyword evidence="10" id="KW-1185">Reference proteome</keyword>
<name>A0A2P5DU82_PARAD</name>
<gene>
    <name evidence="9" type="ORF">PanWU01x14_031820</name>
</gene>
<keyword evidence="3" id="KW-0813">Transport</keyword>
<evidence type="ECO:0000256" key="3">
    <source>
        <dbReference type="ARBA" id="ARBA00022448"/>
    </source>
</evidence>
<evidence type="ECO:0000256" key="7">
    <source>
        <dbReference type="SAM" id="Phobius"/>
    </source>
</evidence>
<dbReference type="SUPFAM" id="SSF103473">
    <property type="entry name" value="MFS general substrate transporter"/>
    <property type="match status" value="1"/>
</dbReference>
<dbReference type="STRING" id="3476.A0A2P5DU82"/>
<feature type="transmembrane region" description="Helical" evidence="7">
    <location>
        <begin position="146"/>
        <end position="169"/>
    </location>
</feature>
<dbReference type="InterPro" id="IPR045262">
    <property type="entry name" value="STP/PLT_plant"/>
</dbReference>
<feature type="transmembrane region" description="Helical" evidence="7">
    <location>
        <begin position="115"/>
        <end position="134"/>
    </location>
</feature>
<feature type="transmembrane region" description="Helical" evidence="7">
    <location>
        <begin position="61"/>
        <end position="83"/>
    </location>
</feature>
<protein>
    <submittedName>
        <fullName evidence="9">Major facilitator, sugar transporter-like</fullName>
    </submittedName>
</protein>
<dbReference type="Proteomes" id="UP000237105">
    <property type="component" value="Unassembled WGS sequence"/>
</dbReference>
<feature type="transmembrane region" description="Helical" evidence="7">
    <location>
        <begin position="89"/>
        <end position="106"/>
    </location>
</feature>
<accession>A0A2P5DU82</accession>
<dbReference type="InterPro" id="IPR005828">
    <property type="entry name" value="MFS_sugar_transport-like"/>
</dbReference>
<dbReference type="PANTHER" id="PTHR23500:SF589">
    <property type="entry name" value="POLYOL TRANSPORTER 5-LIKE"/>
    <property type="match status" value="1"/>
</dbReference>
<dbReference type="GO" id="GO:0015144">
    <property type="term" value="F:carbohydrate transmembrane transporter activity"/>
    <property type="evidence" value="ECO:0007669"/>
    <property type="project" value="InterPro"/>
</dbReference>
<evidence type="ECO:0000256" key="2">
    <source>
        <dbReference type="ARBA" id="ARBA00010992"/>
    </source>
</evidence>
<evidence type="ECO:0000313" key="9">
    <source>
        <dbReference type="EMBL" id="PON76862.1"/>
    </source>
</evidence>
<evidence type="ECO:0000256" key="4">
    <source>
        <dbReference type="ARBA" id="ARBA00022692"/>
    </source>
</evidence>
<evidence type="ECO:0000313" key="10">
    <source>
        <dbReference type="Proteomes" id="UP000237105"/>
    </source>
</evidence>
<keyword evidence="5 7" id="KW-1133">Transmembrane helix</keyword>
<dbReference type="EMBL" id="JXTB01000016">
    <property type="protein sequence ID" value="PON76862.1"/>
    <property type="molecule type" value="Genomic_DNA"/>
</dbReference>
<keyword evidence="4 7" id="KW-0812">Transmembrane</keyword>
<keyword evidence="9" id="KW-0762">Sugar transport</keyword>
<dbReference type="PROSITE" id="PS00216">
    <property type="entry name" value="SUGAR_TRANSPORT_1"/>
    <property type="match status" value="1"/>
</dbReference>
<organism evidence="9 10">
    <name type="scientific">Parasponia andersonii</name>
    <name type="common">Sponia andersonii</name>
    <dbReference type="NCBI Taxonomy" id="3476"/>
    <lineage>
        <taxon>Eukaryota</taxon>
        <taxon>Viridiplantae</taxon>
        <taxon>Streptophyta</taxon>
        <taxon>Embryophyta</taxon>
        <taxon>Tracheophyta</taxon>
        <taxon>Spermatophyta</taxon>
        <taxon>Magnoliopsida</taxon>
        <taxon>eudicotyledons</taxon>
        <taxon>Gunneridae</taxon>
        <taxon>Pentapetalae</taxon>
        <taxon>rosids</taxon>
        <taxon>fabids</taxon>
        <taxon>Rosales</taxon>
        <taxon>Cannabaceae</taxon>
        <taxon>Parasponia</taxon>
    </lineage>
</organism>
<dbReference type="InterPro" id="IPR036259">
    <property type="entry name" value="MFS_trans_sf"/>
</dbReference>
<comment type="caution">
    <text evidence="9">The sequence shown here is derived from an EMBL/GenBank/DDBJ whole genome shotgun (WGS) entry which is preliminary data.</text>
</comment>
<feature type="domain" description="Major facilitator superfamily (MFS) profile" evidence="8">
    <location>
        <begin position="1"/>
        <end position="320"/>
    </location>
</feature>
<evidence type="ECO:0000256" key="6">
    <source>
        <dbReference type="ARBA" id="ARBA00023136"/>
    </source>
</evidence>
<feature type="transmembrane region" description="Helical" evidence="7">
    <location>
        <begin position="264"/>
        <end position="286"/>
    </location>
</feature>
<sequence>MDGLLADFGAVSGALIFIKKELKISEVKVEILLDSLNLYSLNGSFAAGRICDRIGRRYTKVLALTTFFTGALLMCAANCYAILMLSNMVAGVGVGFAFIIAPLYTAEISPAASRGLLSTFPEVFMNVGLLLSYITTYSFSNLATRLSWRLMVGIGAIPSVLLVVGILAMPESPQWLVMQGRISDAEQPLGYLKLEENDVVEEARPNNSARVWKDMILHPTPPIRHVLIAAVCIHFFRQSSGVDATLLYGPTIFEKAGIAASDHLLLSTIAIGVVKLIFVLVAMFSLEKIGRRPLLLISLMGMILPLPGSRGGPHGYRSLG</sequence>
<dbReference type="GO" id="GO:0016020">
    <property type="term" value="C:membrane"/>
    <property type="evidence" value="ECO:0007669"/>
    <property type="project" value="UniProtKB-SubCell"/>
</dbReference>
<dbReference type="PROSITE" id="PS50850">
    <property type="entry name" value="MFS"/>
    <property type="match status" value="1"/>
</dbReference>
<evidence type="ECO:0000259" key="8">
    <source>
        <dbReference type="PROSITE" id="PS50850"/>
    </source>
</evidence>
<reference evidence="10" key="1">
    <citation type="submission" date="2016-06" db="EMBL/GenBank/DDBJ databases">
        <title>Parallel loss of symbiosis genes in relatives of nitrogen-fixing non-legume Parasponia.</title>
        <authorList>
            <person name="Van Velzen R."/>
            <person name="Holmer R."/>
            <person name="Bu F."/>
            <person name="Rutten L."/>
            <person name="Van Zeijl A."/>
            <person name="Liu W."/>
            <person name="Santuari L."/>
            <person name="Cao Q."/>
            <person name="Sharma T."/>
            <person name="Shen D."/>
            <person name="Roswanjaya Y."/>
            <person name="Wardhani T."/>
            <person name="Kalhor M.S."/>
            <person name="Jansen J."/>
            <person name="Van den Hoogen J."/>
            <person name="Gungor B."/>
            <person name="Hartog M."/>
            <person name="Hontelez J."/>
            <person name="Verver J."/>
            <person name="Yang W.-C."/>
            <person name="Schijlen E."/>
            <person name="Repin R."/>
            <person name="Schilthuizen M."/>
            <person name="Schranz E."/>
            <person name="Heidstra R."/>
            <person name="Miyata K."/>
            <person name="Fedorova E."/>
            <person name="Kohlen W."/>
            <person name="Bisseling T."/>
            <person name="Smit S."/>
            <person name="Geurts R."/>
        </authorList>
    </citation>
    <scope>NUCLEOTIDE SEQUENCE [LARGE SCALE GENOMIC DNA]</scope>
    <source>
        <strain evidence="10">cv. WU1-14</strain>
    </source>
</reference>
<dbReference type="InterPro" id="IPR020846">
    <property type="entry name" value="MFS_dom"/>
</dbReference>
<dbReference type="OrthoDB" id="6339427at2759"/>
<dbReference type="InterPro" id="IPR005829">
    <property type="entry name" value="Sugar_transporter_CS"/>
</dbReference>
<dbReference type="PROSITE" id="PS00217">
    <property type="entry name" value="SUGAR_TRANSPORT_2"/>
    <property type="match status" value="1"/>
</dbReference>
<dbReference type="AlphaFoldDB" id="A0A2P5DU82"/>
<dbReference type="Pfam" id="PF00083">
    <property type="entry name" value="Sugar_tr"/>
    <property type="match status" value="1"/>
</dbReference>
<proteinExistence type="inferred from homology"/>
<evidence type="ECO:0000256" key="5">
    <source>
        <dbReference type="ARBA" id="ARBA00022989"/>
    </source>
</evidence>
<comment type="similarity">
    <text evidence="2">Belongs to the major facilitator superfamily. Sugar transporter (TC 2.A.1.1) family.</text>
</comment>
<feature type="transmembrane region" description="Helical" evidence="7">
    <location>
        <begin position="292"/>
        <end position="308"/>
    </location>
</feature>